<accession>A0ACC0CVU8</accession>
<reference evidence="1 2" key="1">
    <citation type="journal article" date="2022" name="New Phytol.">
        <title>Ecological generalism drives hyperdiversity of secondary metabolite gene clusters in xylarialean endophytes.</title>
        <authorList>
            <person name="Franco M.E.E."/>
            <person name="Wisecaver J.H."/>
            <person name="Arnold A.E."/>
            <person name="Ju Y.M."/>
            <person name="Slot J.C."/>
            <person name="Ahrendt S."/>
            <person name="Moore L.P."/>
            <person name="Eastman K.E."/>
            <person name="Scott K."/>
            <person name="Konkel Z."/>
            <person name="Mondo S.J."/>
            <person name="Kuo A."/>
            <person name="Hayes R.D."/>
            <person name="Haridas S."/>
            <person name="Andreopoulos B."/>
            <person name="Riley R."/>
            <person name="LaButti K."/>
            <person name="Pangilinan J."/>
            <person name="Lipzen A."/>
            <person name="Amirebrahimi M."/>
            <person name="Yan J."/>
            <person name="Adam C."/>
            <person name="Keymanesh K."/>
            <person name="Ng V."/>
            <person name="Louie K."/>
            <person name="Northen T."/>
            <person name="Drula E."/>
            <person name="Henrissat B."/>
            <person name="Hsieh H.M."/>
            <person name="Youens-Clark K."/>
            <person name="Lutzoni F."/>
            <person name="Miadlikowska J."/>
            <person name="Eastwood D.C."/>
            <person name="Hamelin R.C."/>
            <person name="Grigoriev I.V."/>
            <person name="U'Ren J.M."/>
        </authorList>
    </citation>
    <scope>NUCLEOTIDE SEQUENCE [LARGE SCALE GENOMIC DNA]</scope>
    <source>
        <strain evidence="1 2">ER1909</strain>
    </source>
</reference>
<protein>
    <submittedName>
        <fullName evidence="1">Lipase 1</fullName>
    </submittedName>
</protein>
<keyword evidence="2" id="KW-1185">Reference proteome</keyword>
<sequence>MAPSTPDITSSNGSDHLLPTQDPWYTAPADFEASRPGTILRIRTVPGEPAVFSNAATAYHILYRTTGSRYQATWAVTSLVIPKKASVFSGHNALLSYQIAYNTPTIDWGPSYRIFQPPLPNNYGIPTDHEKIDIMLGRGWFVAIPDFEGPRAAFGATVQAGHATLDGIRAVLSLAGNPDVSLPSSADKLKYAMWGYSGGSLASEKAAELQVQYAPELAPGFVGAALGGLVSNLGVLYTLTNKTPYTGNLVLVLLGVMNEYPEVDAHLRSRLKTEGPHDAAAFLKGREMDSLQAFHAYGNQDIFEYFVGGQADFEACQALRKIEKVEWMLGYHGVPEIPLFIYKAIGDEMTPIADTDAHMEHLKRFNASVRYERNTAGGHVSEIVNGQDRAMEWLASVFDGSYDTSEKGIRTQDVTVDVYKPPKF</sequence>
<evidence type="ECO:0000313" key="2">
    <source>
        <dbReference type="Proteomes" id="UP001497680"/>
    </source>
</evidence>
<gene>
    <name evidence="1" type="ORF">F4821DRAFT_261794</name>
</gene>
<dbReference type="EMBL" id="MU394335">
    <property type="protein sequence ID" value="KAI6084564.1"/>
    <property type="molecule type" value="Genomic_DNA"/>
</dbReference>
<evidence type="ECO:0000313" key="1">
    <source>
        <dbReference type="EMBL" id="KAI6084564.1"/>
    </source>
</evidence>
<dbReference type="Proteomes" id="UP001497680">
    <property type="component" value="Unassembled WGS sequence"/>
</dbReference>
<name>A0ACC0CVU8_9PEZI</name>
<organism evidence="1 2">
    <name type="scientific">Hypoxylon rubiginosum</name>
    <dbReference type="NCBI Taxonomy" id="110542"/>
    <lineage>
        <taxon>Eukaryota</taxon>
        <taxon>Fungi</taxon>
        <taxon>Dikarya</taxon>
        <taxon>Ascomycota</taxon>
        <taxon>Pezizomycotina</taxon>
        <taxon>Sordariomycetes</taxon>
        <taxon>Xylariomycetidae</taxon>
        <taxon>Xylariales</taxon>
        <taxon>Hypoxylaceae</taxon>
        <taxon>Hypoxylon</taxon>
    </lineage>
</organism>
<proteinExistence type="predicted"/>
<comment type="caution">
    <text evidence="1">The sequence shown here is derived from an EMBL/GenBank/DDBJ whole genome shotgun (WGS) entry which is preliminary data.</text>
</comment>